<evidence type="ECO:0000256" key="4">
    <source>
        <dbReference type="ARBA" id="ARBA00022741"/>
    </source>
</evidence>
<feature type="region of interest" description="Disordered" evidence="8">
    <location>
        <begin position="37"/>
        <end position="72"/>
    </location>
</feature>
<dbReference type="SUPFAM" id="SSF56112">
    <property type="entry name" value="Protein kinase-like (PK-like)"/>
    <property type="match status" value="1"/>
</dbReference>
<dbReference type="EMBL" id="CAJFCJ010000002">
    <property type="protein sequence ID" value="CAD5111981.1"/>
    <property type="molecule type" value="Genomic_DNA"/>
</dbReference>
<dbReference type="PANTHER" id="PTHR24349">
    <property type="entry name" value="SERINE/THREONINE-PROTEIN KINASE"/>
    <property type="match status" value="1"/>
</dbReference>
<feature type="compositionally biased region" description="Basic and acidic residues" evidence="8">
    <location>
        <begin position="1"/>
        <end position="11"/>
    </location>
</feature>
<dbReference type="InterPro" id="IPR050205">
    <property type="entry name" value="CDPK_Ser/Thr_kinases"/>
</dbReference>
<dbReference type="PROSITE" id="PS00108">
    <property type="entry name" value="PROTEIN_KINASE_ST"/>
    <property type="match status" value="1"/>
</dbReference>
<protein>
    <submittedName>
        <fullName evidence="10">DgyrCDS1235</fullName>
    </submittedName>
</protein>
<dbReference type="InterPro" id="IPR008271">
    <property type="entry name" value="Ser/Thr_kinase_AS"/>
</dbReference>
<name>A0A7I8V8R9_9ANNE</name>
<evidence type="ECO:0000256" key="1">
    <source>
        <dbReference type="ARBA" id="ARBA00006692"/>
    </source>
</evidence>
<dbReference type="GO" id="GO:0005524">
    <property type="term" value="F:ATP binding"/>
    <property type="evidence" value="ECO:0007669"/>
    <property type="project" value="UniProtKB-UniRule"/>
</dbReference>
<keyword evidence="5" id="KW-0418">Kinase</keyword>
<evidence type="ECO:0000256" key="8">
    <source>
        <dbReference type="SAM" id="MobiDB-lite"/>
    </source>
</evidence>
<dbReference type="InterPro" id="IPR011009">
    <property type="entry name" value="Kinase-like_dom_sf"/>
</dbReference>
<reference evidence="10 11" key="1">
    <citation type="submission" date="2020-08" db="EMBL/GenBank/DDBJ databases">
        <authorList>
            <person name="Hejnol A."/>
        </authorList>
    </citation>
    <scope>NUCLEOTIDE SEQUENCE [LARGE SCALE GENOMIC DNA]</scope>
</reference>
<dbReference type="GO" id="GO:0004674">
    <property type="term" value="F:protein serine/threonine kinase activity"/>
    <property type="evidence" value="ECO:0007669"/>
    <property type="project" value="UniProtKB-KW"/>
</dbReference>
<evidence type="ECO:0000256" key="7">
    <source>
        <dbReference type="PROSITE-ProRule" id="PRU10141"/>
    </source>
</evidence>
<dbReference type="FunFam" id="3.30.200.20:FF:000906">
    <property type="entry name" value="CRE-MNK-1 protein"/>
    <property type="match status" value="1"/>
</dbReference>
<gene>
    <name evidence="10" type="ORF">DGYR_LOCUS1192</name>
</gene>
<organism evidence="10 11">
    <name type="scientific">Dimorphilus gyrociliatus</name>
    <dbReference type="NCBI Taxonomy" id="2664684"/>
    <lineage>
        <taxon>Eukaryota</taxon>
        <taxon>Metazoa</taxon>
        <taxon>Spiralia</taxon>
        <taxon>Lophotrochozoa</taxon>
        <taxon>Annelida</taxon>
        <taxon>Polychaeta</taxon>
        <taxon>Polychaeta incertae sedis</taxon>
        <taxon>Dinophilidae</taxon>
        <taxon>Dimorphilus</taxon>
    </lineage>
</organism>
<dbReference type="Gene3D" id="1.10.510.10">
    <property type="entry name" value="Transferase(Phosphotransferase) domain 1"/>
    <property type="match status" value="1"/>
</dbReference>
<comment type="caution">
    <text evidence="10">The sequence shown here is derived from an EMBL/GenBank/DDBJ whole genome shotgun (WGS) entry which is preliminary data.</text>
</comment>
<dbReference type="InterPro" id="IPR000719">
    <property type="entry name" value="Prot_kinase_dom"/>
</dbReference>
<feature type="compositionally biased region" description="Polar residues" evidence="8">
    <location>
        <begin position="37"/>
        <end position="46"/>
    </location>
</feature>
<dbReference type="OrthoDB" id="5794026at2759"/>
<keyword evidence="11" id="KW-1185">Reference proteome</keyword>
<comment type="similarity">
    <text evidence="1">Belongs to the protein kinase superfamily. CAMK Ser/Thr protein kinase family.</text>
</comment>
<keyword evidence="6 7" id="KW-0067">ATP-binding</keyword>
<feature type="region of interest" description="Disordered" evidence="8">
    <location>
        <begin position="505"/>
        <end position="527"/>
    </location>
</feature>
<dbReference type="PROSITE" id="PS50011">
    <property type="entry name" value="PROTEIN_KINASE_DOM"/>
    <property type="match status" value="1"/>
</dbReference>
<dbReference type="AlphaFoldDB" id="A0A7I8V8R9"/>
<evidence type="ECO:0000256" key="5">
    <source>
        <dbReference type="ARBA" id="ARBA00022777"/>
    </source>
</evidence>
<evidence type="ECO:0000313" key="10">
    <source>
        <dbReference type="EMBL" id="CAD5111981.1"/>
    </source>
</evidence>
<keyword evidence="3" id="KW-0808">Transferase</keyword>
<dbReference type="PROSITE" id="PS00107">
    <property type="entry name" value="PROTEIN_KINASE_ATP"/>
    <property type="match status" value="1"/>
</dbReference>
<evidence type="ECO:0000256" key="3">
    <source>
        <dbReference type="ARBA" id="ARBA00022679"/>
    </source>
</evidence>
<feature type="binding site" evidence="7">
    <location>
        <position position="112"/>
    </location>
    <ligand>
        <name>ATP</name>
        <dbReference type="ChEBI" id="CHEBI:30616"/>
    </ligand>
</feature>
<dbReference type="Pfam" id="PF00069">
    <property type="entry name" value="Pkinase"/>
    <property type="match status" value="1"/>
</dbReference>
<feature type="domain" description="Protein kinase" evidence="9">
    <location>
        <begin position="83"/>
        <end position="374"/>
    </location>
</feature>
<evidence type="ECO:0000256" key="2">
    <source>
        <dbReference type="ARBA" id="ARBA00022527"/>
    </source>
</evidence>
<dbReference type="Gene3D" id="3.30.200.20">
    <property type="entry name" value="Phosphorylase Kinase, domain 1"/>
    <property type="match status" value="1"/>
</dbReference>
<dbReference type="SMART" id="SM00220">
    <property type="entry name" value="S_TKc"/>
    <property type="match status" value="1"/>
</dbReference>
<dbReference type="InterPro" id="IPR017441">
    <property type="entry name" value="Protein_kinase_ATP_BS"/>
</dbReference>
<evidence type="ECO:0000256" key="6">
    <source>
        <dbReference type="ARBA" id="ARBA00022840"/>
    </source>
</evidence>
<evidence type="ECO:0000259" key="9">
    <source>
        <dbReference type="PROSITE" id="PS50011"/>
    </source>
</evidence>
<proteinExistence type="inferred from homology"/>
<keyword evidence="2" id="KW-0723">Serine/threonine-protein kinase</keyword>
<sequence length="537" mass="60892">MVYSDTKKSKMDQSGSPPRPNSLLLNVTNQMILDGTVQSPQEVNNNRVRDKENNESLQKNSQRKRRRRRASESMYKKFKDLYEATGENLGEGSFGSVQTYKNTTNNKEYAVKIVEKAGRSRSKVLKEIEIFQTCKNHENILQMIEYFEESDRFYLVFDKMEGGTLLETIEARGTLTEAEASAVVSDIARALDFLHRKGIAHRDLKPENILCERRGQLVPVRICDFDLGSGVLARGGTTNEDVEDGCMTPELQTPVGSAEFMAPEVVDVWVENAWSYDKRCDLWSLGIILYIMLCGYPPFYASSCGKNDCGWEKGLACPTCQSELFKSIQGGHFKFPHEDWCTVSQEAKDLISHLLVRDPHRRYTAKDVLDHPWIASKVAPVKQLQTPHVLQRNNSINQLEFFAENAMAANRMMWHHYSMSLTTTHISTFSNDVEKKNNNCEYSDADLGMFEMEDMDMGMGSLGISDEEEGDEVELKVFVIEEESDGTPVDEQGYVMIEKYNKRRDRLESEGDSGCSVSSTCTLRPSPPLLKVPSARF</sequence>
<evidence type="ECO:0000313" key="11">
    <source>
        <dbReference type="Proteomes" id="UP000549394"/>
    </source>
</evidence>
<dbReference type="Proteomes" id="UP000549394">
    <property type="component" value="Unassembled WGS sequence"/>
</dbReference>
<keyword evidence="4 7" id="KW-0547">Nucleotide-binding</keyword>
<feature type="region of interest" description="Disordered" evidence="8">
    <location>
        <begin position="1"/>
        <end position="23"/>
    </location>
</feature>
<accession>A0A7I8V8R9</accession>